<proteinExistence type="inferred from homology"/>
<evidence type="ECO:0000259" key="6">
    <source>
        <dbReference type="Pfam" id="PF00881"/>
    </source>
</evidence>
<dbReference type="PANTHER" id="PTHR43673">
    <property type="entry name" value="NAD(P)H NITROREDUCTASE YDGI-RELATED"/>
    <property type="match status" value="1"/>
</dbReference>
<dbReference type="InterPro" id="IPR000415">
    <property type="entry name" value="Nitroreductase-like"/>
</dbReference>
<feature type="domain" description="Nitroreductase" evidence="6">
    <location>
        <begin position="88"/>
        <end position="149"/>
    </location>
</feature>
<evidence type="ECO:0000256" key="2">
    <source>
        <dbReference type="ARBA" id="ARBA00007118"/>
    </source>
</evidence>
<evidence type="ECO:0000256" key="3">
    <source>
        <dbReference type="ARBA" id="ARBA00022630"/>
    </source>
</evidence>
<gene>
    <name evidence="7" type="ORF">PATL70BA_2864</name>
</gene>
<protein>
    <submittedName>
        <fullName evidence="7">NAD(P)H-dependent dehydrogenase/reductase</fullName>
    </submittedName>
</protein>
<evidence type="ECO:0000313" key="7">
    <source>
        <dbReference type="EMBL" id="VDN48771.1"/>
    </source>
</evidence>
<dbReference type="InterPro" id="IPR029479">
    <property type="entry name" value="Nitroreductase"/>
</dbReference>
<dbReference type="Pfam" id="PF00881">
    <property type="entry name" value="Nitroreductase"/>
    <property type="match status" value="2"/>
</dbReference>
<evidence type="ECO:0000256" key="4">
    <source>
        <dbReference type="ARBA" id="ARBA00022643"/>
    </source>
</evidence>
<evidence type="ECO:0000256" key="5">
    <source>
        <dbReference type="ARBA" id="ARBA00023002"/>
    </source>
</evidence>
<keyword evidence="4" id="KW-0288">FMN</keyword>
<dbReference type="AlphaFoldDB" id="A0A3P7Q037"/>
<dbReference type="Gene3D" id="3.40.109.10">
    <property type="entry name" value="NADH Oxidase"/>
    <property type="match status" value="1"/>
</dbReference>
<evidence type="ECO:0000256" key="1">
    <source>
        <dbReference type="ARBA" id="ARBA00001917"/>
    </source>
</evidence>
<dbReference type="EMBL" id="LR130778">
    <property type="protein sequence ID" value="VDN48771.1"/>
    <property type="molecule type" value="Genomic_DNA"/>
</dbReference>
<organism evidence="7 8">
    <name type="scientific">Petrocella atlantisensis</name>
    <dbReference type="NCBI Taxonomy" id="2173034"/>
    <lineage>
        <taxon>Bacteria</taxon>
        <taxon>Bacillati</taxon>
        <taxon>Bacillota</taxon>
        <taxon>Clostridia</taxon>
        <taxon>Lachnospirales</taxon>
        <taxon>Vallitaleaceae</taxon>
        <taxon>Petrocella</taxon>
    </lineage>
</organism>
<sequence length="180" mass="20523">MIRLLVNRRSIRKYKTQKVECEKVDKLLTAALLAPSSRGRKPWGFLVVDDEDILKQLSQAKEHGSQFISKVPQVIVVFGDTMVSDMCVEDCSIAATYIQLEAERLGLGSCWVQIRERLTKKGTSSEGYVKALLSIPDHFMVEAIIAIGYPDEEKIPHNLDELDVHKVHYNKYKIMYPGHY</sequence>
<dbReference type="SUPFAM" id="SSF55469">
    <property type="entry name" value="FMN-dependent nitroreductase-like"/>
    <property type="match status" value="1"/>
</dbReference>
<keyword evidence="8" id="KW-1185">Reference proteome</keyword>
<evidence type="ECO:0000313" key="8">
    <source>
        <dbReference type="Proteomes" id="UP000279029"/>
    </source>
</evidence>
<dbReference type="Proteomes" id="UP000279029">
    <property type="component" value="Chromosome"/>
</dbReference>
<dbReference type="KEGG" id="cbar:PATL70BA_2864"/>
<dbReference type="RefSeq" id="WP_125137856.1">
    <property type="nucleotide sequence ID" value="NZ_LR130778.1"/>
</dbReference>
<dbReference type="OrthoDB" id="9783470at2"/>
<dbReference type="PANTHER" id="PTHR43673:SF2">
    <property type="entry name" value="NITROREDUCTASE"/>
    <property type="match status" value="1"/>
</dbReference>
<accession>A0A3P7Q037</accession>
<comment type="similarity">
    <text evidence="2">Belongs to the nitroreductase family.</text>
</comment>
<comment type="cofactor">
    <cofactor evidence="1">
        <name>FMN</name>
        <dbReference type="ChEBI" id="CHEBI:58210"/>
    </cofactor>
</comment>
<keyword evidence="5" id="KW-0560">Oxidoreductase</keyword>
<keyword evidence="3" id="KW-0285">Flavoprotein</keyword>
<reference evidence="7 8" key="1">
    <citation type="submission" date="2018-09" db="EMBL/GenBank/DDBJ databases">
        <authorList>
            <person name="Postec A."/>
        </authorList>
    </citation>
    <scope>NUCLEOTIDE SEQUENCE [LARGE SCALE GENOMIC DNA]</scope>
    <source>
        <strain evidence="7">70B-A</strain>
    </source>
</reference>
<dbReference type="GO" id="GO:0016491">
    <property type="term" value="F:oxidoreductase activity"/>
    <property type="evidence" value="ECO:0007669"/>
    <property type="project" value="UniProtKB-KW"/>
</dbReference>
<name>A0A3P7Q037_9FIRM</name>
<dbReference type="CDD" id="cd02151">
    <property type="entry name" value="nitroreductase"/>
    <property type="match status" value="1"/>
</dbReference>
<feature type="domain" description="Nitroreductase" evidence="6">
    <location>
        <begin position="6"/>
        <end position="61"/>
    </location>
</feature>